<dbReference type="Proteomes" id="UP000075473">
    <property type="component" value="Unassembled WGS sequence"/>
</dbReference>
<evidence type="ECO:0000313" key="2">
    <source>
        <dbReference type="Proteomes" id="UP000075473"/>
    </source>
</evidence>
<accession>A0A149R337</accession>
<comment type="caution">
    <text evidence="1">The sequence shown here is derived from an EMBL/GenBank/DDBJ whole genome shotgun (WGS) entry which is preliminary data.</text>
</comment>
<evidence type="ECO:0000313" key="1">
    <source>
        <dbReference type="EMBL" id="KXV03969.1"/>
    </source>
</evidence>
<organism evidence="1 2">
    <name type="scientific">Acetobacter cerevisiae</name>
    <dbReference type="NCBI Taxonomy" id="178900"/>
    <lineage>
        <taxon>Bacteria</taxon>
        <taxon>Pseudomonadati</taxon>
        <taxon>Pseudomonadota</taxon>
        <taxon>Alphaproteobacteria</taxon>
        <taxon>Acetobacterales</taxon>
        <taxon>Acetobacteraceae</taxon>
        <taxon>Acetobacter</taxon>
    </lineage>
</organism>
<dbReference type="EMBL" id="LHZA01000017">
    <property type="protein sequence ID" value="KXV03969.1"/>
    <property type="molecule type" value="Genomic_DNA"/>
</dbReference>
<proteinExistence type="predicted"/>
<name>A0A149R337_9PROT</name>
<reference evidence="1 2" key="1">
    <citation type="submission" date="2015-06" db="EMBL/GenBank/DDBJ databases">
        <title>Improved classification and identification of acetic acid bacteria using matrix-assisted laser desorption/ionization time-of-flight mass spectrometry; Gluconobacter nephelii and Gluconobacter uchimurae are later heterotypic synonyms of Gluconobacter japonicus and Gluconobacter oxydans, respectively.</title>
        <authorList>
            <person name="Li L."/>
            <person name="Cleenwerck I."/>
            <person name="De Vuyst L."/>
            <person name="Vandamme P."/>
        </authorList>
    </citation>
    <scope>NUCLEOTIDE SEQUENCE [LARGE SCALE GENOMIC DNA]</scope>
    <source>
        <strain evidence="1 2">LMG 1625</strain>
    </source>
</reference>
<protein>
    <submittedName>
        <fullName evidence="1">Uncharacterized protein</fullName>
    </submittedName>
</protein>
<dbReference type="AlphaFoldDB" id="A0A149R337"/>
<gene>
    <name evidence="1" type="ORF">AD928_00105</name>
</gene>
<sequence>MLMCPDNCTVDHHVFVVVISGQITKYPFDDAAFTPAAQTPVHVFPVPETGRKGAPWDARAIALQHRLHEQTVVRRSAADIAFSTGKKILYPLPLVIA</sequence>